<keyword evidence="2" id="KW-1003">Cell membrane</keyword>
<keyword evidence="6 7" id="KW-0472">Membrane</keyword>
<evidence type="ECO:0000313" key="9">
    <source>
        <dbReference type="EMBL" id="MBW7572521.1"/>
    </source>
</evidence>
<name>A0ABS7DPN7_9FIRM</name>
<dbReference type="Gene3D" id="1.20.144.10">
    <property type="entry name" value="Phosphatidic acid phosphatase type 2/haloperoxidase"/>
    <property type="match status" value="2"/>
</dbReference>
<evidence type="ECO:0000256" key="6">
    <source>
        <dbReference type="ARBA" id="ARBA00023136"/>
    </source>
</evidence>
<dbReference type="InterPro" id="IPR036938">
    <property type="entry name" value="PAP2/HPO_sf"/>
</dbReference>
<dbReference type="SUPFAM" id="SSF48317">
    <property type="entry name" value="Acid phosphatase/Vanadium-dependent haloperoxidase"/>
    <property type="match status" value="1"/>
</dbReference>
<evidence type="ECO:0000256" key="1">
    <source>
        <dbReference type="ARBA" id="ARBA00004651"/>
    </source>
</evidence>
<accession>A0ABS7DPN7</accession>
<keyword evidence="10" id="KW-1185">Reference proteome</keyword>
<feature type="domain" description="Phosphatidic acid phosphatase type 2/haloperoxidase" evidence="8">
    <location>
        <begin position="51"/>
        <end position="161"/>
    </location>
</feature>
<evidence type="ECO:0000256" key="7">
    <source>
        <dbReference type="SAM" id="Phobius"/>
    </source>
</evidence>
<dbReference type="Proteomes" id="UP000719942">
    <property type="component" value="Unassembled WGS sequence"/>
</dbReference>
<keyword evidence="4" id="KW-0378">Hydrolase</keyword>
<feature type="transmembrane region" description="Helical" evidence="7">
    <location>
        <begin position="96"/>
        <end position="113"/>
    </location>
</feature>
<feature type="transmembrane region" description="Helical" evidence="7">
    <location>
        <begin position="20"/>
        <end position="43"/>
    </location>
</feature>
<evidence type="ECO:0000313" key="10">
    <source>
        <dbReference type="Proteomes" id="UP000719942"/>
    </source>
</evidence>
<dbReference type="RefSeq" id="WP_219964920.1">
    <property type="nucleotide sequence ID" value="NZ_JAGFNZ010000002.1"/>
</dbReference>
<dbReference type="SMART" id="SM00014">
    <property type="entry name" value="acidPPc"/>
    <property type="match status" value="1"/>
</dbReference>
<dbReference type="PANTHER" id="PTHR14969:SF62">
    <property type="entry name" value="DECAPRENYLPHOSPHORYL-5-PHOSPHORIBOSE PHOSPHATASE RV3807C-RELATED"/>
    <property type="match status" value="1"/>
</dbReference>
<sequence>MDEFILIFIQNHFHNGFTDLFFPFITVLGNAGLIWVVSGLCLICTKKYRFYGVMLLAALVLTHTLGEGILKPLVARPRPFAVYSGYHLLIAAPRGYSFPSGHAGAAFAAAFVLGKANRRLGIPAFALAFLIAFSRVFLFVHYPSDILAGAILGVLSAGFICLLFKKT</sequence>
<keyword evidence="3 7" id="KW-0812">Transmembrane</keyword>
<feature type="transmembrane region" description="Helical" evidence="7">
    <location>
        <begin position="146"/>
        <end position="164"/>
    </location>
</feature>
<protein>
    <submittedName>
        <fullName evidence="9">Phosphatase PAP2 family protein</fullName>
    </submittedName>
</protein>
<feature type="transmembrane region" description="Helical" evidence="7">
    <location>
        <begin position="50"/>
        <end position="70"/>
    </location>
</feature>
<comment type="subcellular location">
    <subcellularLocation>
        <location evidence="1">Cell membrane</location>
        <topology evidence="1">Multi-pass membrane protein</topology>
    </subcellularLocation>
</comment>
<reference evidence="9 10" key="1">
    <citation type="submission" date="2021-03" db="EMBL/GenBank/DDBJ databases">
        <title>Caproiciproducens sp. nov. isolated from feces of cow.</title>
        <authorList>
            <person name="Choi J.-Y."/>
        </authorList>
    </citation>
    <scope>NUCLEOTIDE SEQUENCE [LARGE SCALE GENOMIC DNA]</scope>
    <source>
        <strain evidence="9 10">AGMB10547</strain>
    </source>
</reference>
<dbReference type="EMBL" id="JAGFNZ010000002">
    <property type="protein sequence ID" value="MBW7572521.1"/>
    <property type="molecule type" value="Genomic_DNA"/>
</dbReference>
<evidence type="ECO:0000256" key="2">
    <source>
        <dbReference type="ARBA" id="ARBA00022475"/>
    </source>
</evidence>
<evidence type="ECO:0000256" key="3">
    <source>
        <dbReference type="ARBA" id="ARBA00022692"/>
    </source>
</evidence>
<evidence type="ECO:0000259" key="8">
    <source>
        <dbReference type="SMART" id="SM00014"/>
    </source>
</evidence>
<evidence type="ECO:0000256" key="4">
    <source>
        <dbReference type="ARBA" id="ARBA00022801"/>
    </source>
</evidence>
<dbReference type="InterPro" id="IPR000326">
    <property type="entry name" value="PAP2/HPO"/>
</dbReference>
<comment type="caution">
    <text evidence="9">The sequence shown here is derived from an EMBL/GenBank/DDBJ whole genome shotgun (WGS) entry which is preliminary data.</text>
</comment>
<organism evidence="9 10">
    <name type="scientific">Caproiciproducens faecalis</name>
    <dbReference type="NCBI Taxonomy" id="2820301"/>
    <lineage>
        <taxon>Bacteria</taxon>
        <taxon>Bacillati</taxon>
        <taxon>Bacillota</taxon>
        <taxon>Clostridia</taxon>
        <taxon>Eubacteriales</taxon>
        <taxon>Acutalibacteraceae</taxon>
        <taxon>Caproiciproducens</taxon>
    </lineage>
</organism>
<dbReference type="Pfam" id="PF01569">
    <property type="entry name" value="PAP2"/>
    <property type="match status" value="1"/>
</dbReference>
<keyword evidence="5 7" id="KW-1133">Transmembrane helix</keyword>
<gene>
    <name evidence="9" type="ORF">J5W02_06815</name>
</gene>
<feature type="transmembrane region" description="Helical" evidence="7">
    <location>
        <begin position="120"/>
        <end position="140"/>
    </location>
</feature>
<evidence type="ECO:0000256" key="5">
    <source>
        <dbReference type="ARBA" id="ARBA00022989"/>
    </source>
</evidence>
<proteinExistence type="predicted"/>
<dbReference type="PANTHER" id="PTHR14969">
    <property type="entry name" value="SPHINGOSINE-1-PHOSPHATE PHOSPHOHYDROLASE"/>
    <property type="match status" value="1"/>
</dbReference>